<evidence type="ECO:0000256" key="1">
    <source>
        <dbReference type="ARBA" id="ARBA00022679"/>
    </source>
</evidence>
<keyword evidence="2" id="KW-0012">Acyltransferase</keyword>
<evidence type="ECO:0000259" key="3">
    <source>
        <dbReference type="PROSITE" id="PS51186"/>
    </source>
</evidence>
<dbReference type="InterPro" id="IPR000182">
    <property type="entry name" value="GNAT_dom"/>
</dbReference>
<protein>
    <submittedName>
        <fullName evidence="5">Unannotated protein</fullName>
    </submittedName>
</protein>
<gene>
    <name evidence="4" type="ORF">UFOPK3164_01138</name>
    <name evidence="5" type="ORF">UFOPK3427_01089</name>
    <name evidence="6" type="ORF">UFOPK4112_01427</name>
</gene>
<evidence type="ECO:0000313" key="5">
    <source>
        <dbReference type="EMBL" id="CAB4875315.1"/>
    </source>
</evidence>
<dbReference type="InterPro" id="IPR016181">
    <property type="entry name" value="Acyl_CoA_acyltransferase"/>
</dbReference>
<dbReference type="AlphaFoldDB" id="A0A6J7E254"/>
<dbReference type="Gene3D" id="3.40.630.30">
    <property type="match status" value="1"/>
</dbReference>
<organism evidence="5">
    <name type="scientific">freshwater metagenome</name>
    <dbReference type="NCBI Taxonomy" id="449393"/>
    <lineage>
        <taxon>unclassified sequences</taxon>
        <taxon>metagenomes</taxon>
        <taxon>ecological metagenomes</taxon>
    </lineage>
</organism>
<dbReference type="InterPro" id="IPR050832">
    <property type="entry name" value="Bact_Acetyltransf"/>
</dbReference>
<keyword evidence="1" id="KW-0808">Transferase</keyword>
<dbReference type="Pfam" id="PF00583">
    <property type="entry name" value="Acetyltransf_1"/>
    <property type="match status" value="1"/>
</dbReference>
<dbReference type="PANTHER" id="PTHR43877">
    <property type="entry name" value="AMINOALKYLPHOSPHONATE N-ACETYLTRANSFERASE-RELATED-RELATED"/>
    <property type="match status" value="1"/>
</dbReference>
<accession>A0A6J7E254</accession>
<dbReference type="EMBL" id="CAFBLT010000001">
    <property type="protein sequence ID" value="CAB4875315.1"/>
    <property type="molecule type" value="Genomic_DNA"/>
</dbReference>
<name>A0A6J7E254_9ZZZZ</name>
<proteinExistence type="predicted"/>
<dbReference type="CDD" id="cd04301">
    <property type="entry name" value="NAT_SF"/>
    <property type="match status" value="1"/>
</dbReference>
<dbReference type="PROSITE" id="PS51186">
    <property type="entry name" value="GNAT"/>
    <property type="match status" value="1"/>
</dbReference>
<feature type="domain" description="N-acetyltransferase" evidence="3">
    <location>
        <begin position="4"/>
        <end position="147"/>
    </location>
</feature>
<dbReference type="EMBL" id="CAFBPM010000016">
    <property type="protein sequence ID" value="CAB5028737.1"/>
    <property type="molecule type" value="Genomic_DNA"/>
</dbReference>
<dbReference type="GO" id="GO:0016747">
    <property type="term" value="F:acyltransferase activity, transferring groups other than amino-acyl groups"/>
    <property type="evidence" value="ECO:0007669"/>
    <property type="project" value="InterPro"/>
</dbReference>
<sequence>MSGIRIEPAIVADEELVEAFQRLLPLLSKSATPLEAYDLESIVASPATTLFVARDGENQIVGTLTLVLFRSPSGARGWIEDVIVDEEARGNGVGEALVDAAIDLARRSNARTLDLTSNPTREAANRLYVRCGFEQRTTNVYRFSLEG</sequence>
<evidence type="ECO:0000313" key="4">
    <source>
        <dbReference type="EMBL" id="CAB4830647.1"/>
    </source>
</evidence>
<evidence type="ECO:0000313" key="6">
    <source>
        <dbReference type="EMBL" id="CAB5028737.1"/>
    </source>
</evidence>
<evidence type="ECO:0000256" key="2">
    <source>
        <dbReference type="ARBA" id="ARBA00023315"/>
    </source>
</evidence>
<dbReference type="EMBL" id="CAFABE010000053">
    <property type="protein sequence ID" value="CAB4830647.1"/>
    <property type="molecule type" value="Genomic_DNA"/>
</dbReference>
<dbReference type="SUPFAM" id="SSF55729">
    <property type="entry name" value="Acyl-CoA N-acyltransferases (Nat)"/>
    <property type="match status" value="1"/>
</dbReference>
<reference evidence="5" key="1">
    <citation type="submission" date="2020-05" db="EMBL/GenBank/DDBJ databases">
        <authorList>
            <person name="Chiriac C."/>
            <person name="Salcher M."/>
            <person name="Ghai R."/>
            <person name="Kavagutti S V."/>
        </authorList>
    </citation>
    <scope>NUCLEOTIDE SEQUENCE</scope>
</reference>